<feature type="non-terminal residue" evidence="4">
    <location>
        <position position="174"/>
    </location>
</feature>
<evidence type="ECO:0000313" key="4">
    <source>
        <dbReference type="EMBL" id="KAF7231460.1"/>
    </source>
</evidence>
<comment type="caution">
    <text evidence="4">The sequence shown here is derived from an EMBL/GenBank/DDBJ whole genome shotgun (WGS) entry which is preliminary data.</text>
</comment>
<keyword evidence="3" id="KW-0732">Signal</keyword>
<gene>
    <name evidence="4" type="primary">fzd3</name>
    <name evidence="4" type="ORF">G4P62_004769</name>
</gene>
<feature type="chain" id="PRO_5039308535" evidence="3">
    <location>
        <begin position="18"/>
        <end position="174"/>
    </location>
</feature>
<dbReference type="GO" id="GO:0035567">
    <property type="term" value="P:non-canonical Wnt signaling pathway"/>
    <property type="evidence" value="ECO:0007669"/>
    <property type="project" value="TreeGrafter"/>
</dbReference>
<dbReference type="GO" id="GO:0060070">
    <property type="term" value="P:canonical Wnt signaling pathway"/>
    <property type="evidence" value="ECO:0007669"/>
    <property type="project" value="TreeGrafter"/>
</dbReference>
<dbReference type="AlphaFoldDB" id="A0A9D3C4T4"/>
<reference evidence="4" key="1">
    <citation type="submission" date="2020-03" db="EMBL/GenBank/DDBJ databases">
        <title>Intra-Species Differences in Population Size shape Life History and Genome Evolution.</title>
        <authorList>
            <person name="Willemsen D."/>
            <person name="Cui R."/>
            <person name="Valenzano D.R."/>
        </authorList>
    </citation>
    <scope>NUCLEOTIDE SEQUENCE</scope>
    <source>
        <strain evidence="4">GRZ</strain>
        <tissue evidence="4">Whole</tissue>
    </source>
</reference>
<keyword evidence="1" id="KW-0217">Developmental protein</keyword>
<dbReference type="GO" id="GO:0005886">
    <property type="term" value="C:plasma membrane"/>
    <property type="evidence" value="ECO:0007669"/>
    <property type="project" value="TreeGrafter"/>
</dbReference>
<dbReference type="Gene3D" id="1.10.2000.10">
    <property type="entry name" value="Frizzled cysteine-rich domain"/>
    <property type="match status" value="1"/>
</dbReference>
<accession>A0A9D3C4T4</accession>
<proteinExistence type="predicted"/>
<name>A0A9D3C4T4_NOTFU</name>
<dbReference type="GO" id="GO:0017147">
    <property type="term" value="F:Wnt-protein binding"/>
    <property type="evidence" value="ECO:0007669"/>
    <property type="project" value="TreeGrafter"/>
</dbReference>
<dbReference type="InterPro" id="IPR036790">
    <property type="entry name" value="Frizzled_dom_sf"/>
</dbReference>
<dbReference type="EMBL" id="JAAVVJ010000001">
    <property type="protein sequence ID" value="KAF7231460.1"/>
    <property type="molecule type" value="Genomic_DNA"/>
</dbReference>
<feature type="compositionally biased region" description="Low complexity" evidence="2">
    <location>
        <begin position="142"/>
        <end position="174"/>
    </location>
</feature>
<evidence type="ECO:0000313" key="5">
    <source>
        <dbReference type="Proteomes" id="UP000822369"/>
    </source>
</evidence>
<evidence type="ECO:0000256" key="3">
    <source>
        <dbReference type="SAM" id="SignalP"/>
    </source>
</evidence>
<dbReference type="Proteomes" id="UP000822369">
    <property type="component" value="Chromosome 1"/>
</dbReference>
<dbReference type="SUPFAM" id="SSF63501">
    <property type="entry name" value="Frizzled cysteine-rich domain"/>
    <property type="match status" value="1"/>
</dbReference>
<evidence type="ECO:0000256" key="2">
    <source>
        <dbReference type="SAM" id="MobiDB-lite"/>
    </source>
</evidence>
<dbReference type="PANTHER" id="PTHR11309:SF22">
    <property type="entry name" value="FRIZZLED-3"/>
    <property type="match status" value="1"/>
</dbReference>
<keyword evidence="4" id="KW-0675">Receptor</keyword>
<protein>
    <submittedName>
        <fullName evidence="4">Frizzled class receptor 3</fullName>
    </submittedName>
</protein>
<dbReference type="InterPro" id="IPR015526">
    <property type="entry name" value="Frizzled/SFRP"/>
</dbReference>
<sequence length="174" mass="19096">MDLLWVLSVSMLTACVAIPMDTAAGSHSLFTCEPITLRMCQGLSYNSTFMPNVLNHYDQQTAALAMEVRYTANTSRPNDDRSIIQKLFFLSNNFTKPPDSLPLFLQSTDFCHALMSFSVSKVTHITQHLTSHSASVPKVDITLPSPHHSTSFPPSSLAQSKTSLNSSLNPDPPP</sequence>
<evidence type="ECO:0000256" key="1">
    <source>
        <dbReference type="ARBA" id="ARBA00022473"/>
    </source>
</evidence>
<dbReference type="GO" id="GO:0042813">
    <property type="term" value="F:Wnt receptor activity"/>
    <property type="evidence" value="ECO:0007669"/>
    <property type="project" value="TreeGrafter"/>
</dbReference>
<organism evidence="4 5">
    <name type="scientific">Nothobranchius furzeri</name>
    <name type="common">Turquoise killifish</name>
    <dbReference type="NCBI Taxonomy" id="105023"/>
    <lineage>
        <taxon>Eukaryota</taxon>
        <taxon>Metazoa</taxon>
        <taxon>Chordata</taxon>
        <taxon>Craniata</taxon>
        <taxon>Vertebrata</taxon>
        <taxon>Euteleostomi</taxon>
        <taxon>Actinopterygii</taxon>
        <taxon>Neopterygii</taxon>
        <taxon>Teleostei</taxon>
        <taxon>Neoteleostei</taxon>
        <taxon>Acanthomorphata</taxon>
        <taxon>Ovalentaria</taxon>
        <taxon>Atherinomorphae</taxon>
        <taxon>Cyprinodontiformes</taxon>
        <taxon>Nothobranchiidae</taxon>
        <taxon>Nothobranchius</taxon>
    </lineage>
</organism>
<feature type="region of interest" description="Disordered" evidence="2">
    <location>
        <begin position="138"/>
        <end position="174"/>
    </location>
</feature>
<feature type="signal peptide" evidence="3">
    <location>
        <begin position="1"/>
        <end position="17"/>
    </location>
</feature>
<dbReference type="PANTHER" id="PTHR11309">
    <property type="entry name" value="FRIZZLED"/>
    <property type="match status" value="1"/>
</dbReference>